<evidence type="ECO:0000256" key="8">
    <source>
        <dbReference type="SAM" id="Phobius"/>
    </source>
</evidence>
<dbReference type="InterPro" id="IPR024528">
    <property type="entry name" value="ThrE_2"/>
</dbReference>
<keyword evidence="2" id="KW-1003">Cell membrane</keyword>
<comment type="caution">
    <text evidence="10">The sequence shown here is derived from an EMBL/GenBank/DDBJ whole genome shotgun (WGS) entry which is preliminary data.</text>
</comment>
<evidence type="ECO:0000313" key="10">
    <source>
        <dbReference type="EMBL" id="MEQ2563684.1"/>
    </source>
</evidence>
<accession>A0ABV1HNI9</accession>
<sequence length="150" mass="16354">MLHLLIQTCAAAMATVGFSLLFGVPAHYYPSCALIGGVSWLAYLLLLPYSSISIATFAATVIVILMSRWFAVRKRCPVTIFLISGIIPLVPGAGIYRAAYYTVTDQLYLAVQTGFDAVKMAVAIVLGIVFVFEIPQTVFQIGNQRAHQKH</sequence>
<feature type="domain" description="Threonine/Serine exporter ThrE" evidence="9">
    <location>
        <begin position="8"/>
        <end position="131"/>
    </location>
</feature>
<gene>
    <name evidence="10" type="ORF">WMO41_11010</name>
</gene>
<feature type="transmembrane region" description="Helical" evidence="8">
    <location>
        <begin position="78"/>
        <end position="100"/>
    </location>
</feature>
<evidence type="ECO:0000256" key="7">
    <source>
        <dbReference type="ARBA" id="ARBA00034125"/>
    </source>
</evidence>
<comment type="similarity">
    <text evidence="7">Belongs to the ThrE exporter (TC 2.A.79) family.</text>
</comment>
<protein>
    <submittedName>
        <fullName evidence="10">Threonine/serine exporter family protein</fullName>
    </submittedName>
</protein>
<proteinExistence type="inferred from homology"/>
<keyword evidence="4 8" id="KW-0812">Transmembrane</keyword>
<evidence type="ECO:0000313" key="11">
    <source>
        <dbReference type="Proteomes" id="UP001437460"/>
    </source>
</evidence>
<dbReference type="RefSeq" id="WP_349229796.1">
    <property type="nucleotide sequence ID" value="NZ_JBBMFJ010000023.1"/>
</dbReference>
<feature type="transmembrane region" description="Helical" evidence="8">
    <location>
        <begin position="42"/>
        <end position="66"/>
    </location>
</feature>
<dbReference type="PANTHER" id="PTHR34390:SF1">
    <property type="entry name" value="SUCCINATE TRANSPORTER SUBUNIT YJJB-RELATED"/>
    <property type="match status" value="1"/>
</dbReference>
<evidence type="ECO:0000256" key="3">
    <source>
        <dbReference type="ARBA" id="ARBA00022519"/>
    </source>
</evidence>
<evidence type="ECO:0000259" key="9">
    <source>
        <dbReference type="Pfam" id="PF12821"/>
    </source>
</evidence>
<evidence type="ECO:0000256" key="5">
    <source>
        <dbReference type="ARBA" id="ARBA00022989"/>
    </source>
</evidence>
<name>A0ABV1HNI9_9FIRM</name>
<keyword evidence="6 8" id="KW-0472">Membrane</keyword>
<evidence type="ECO:0000256" key="2">
    <source>
        <dbReference type="ARBA" id="ARBA00022475"/>
    </source>
</evidence>
<evidence type="ECO:0000256" key="4">
    <source>
        <dbReference type="ARBA" id="ARBA00022692"/>
    </source>
</evidence>
<dbReference type="Proteomes" id="UP001437460">
    <property type="component" value="Unassembled WGS sequence"/>
</dbReference>
<reference evidence="10 11" key="1">
    <citation type="submission" date="2024-03" db="EMBL/GenBank/DDBJ databases">
        <title>Human intestinal bacterial collection.</title>
        <authorList>
            <person name="Pauvert C."/>
            <person name="Hitch T.C.A."/>
            <person name="Clavel T."/>
        </authorList>
    </citation>
    <scope>NUCLEOTIDE SEQUENCE [LARGE SCALE GENOMIC DNA]</scope>
    <source>
        <strain evidence="10 11">CLA-AP-H27</strain>
    </source>
</reference>
<evidence type="ECO:0000256" key="1">
    <source>
        <dbReference type="ARBA" id="ARBA00004651"/>
    </source>
</evidence>
<comment type="subcellular location">
    <subcellularLocation>
        <location evidence="1">Cell membrane</location>
        <topology evidence="1">Multi-pass membrane protein</topology>
    </subcellularLocation>
</comment>
<dbReference type="InterPro" id="IPR050539">
    <property type="entry name" value="ThrE_Dicarb/AminoAcid_Exp"/>
</dbReference>
<dbReference type="Pfam" id="PF12821">
    <property type="entry name" value="ThrE_2"/>
    <property type="match status" value="1"/>
</dbReference>
<dbReference type="EMBL" id="JBBMFJ010000023">
    <property type="protein sequence ID" value="MEQ2563684.1"/>
    <property type="molecule type" value="Genomic_DNA"/>
</dbReference>
<keyword evidence="3" id="KW-0997">Cell inner membrane</keyword>
<keyword evidence="5 8" id="KW-1133">Transmembrane helix</keyword>
<keyword evidence="11" id="KW-1185">Reference proteome</keyword>
<dbReference type="PANTHER" id="PTHR34390">
    <property type="entry name" value="UPF0442 PROTEIN YJJB-RELATED"/>
    <property type="match status" value="1"/>
</dbReference>
<evidence type="ECO:0000256" key="6">
    <source>
        <dbReference type="ARBA" id="ARBA00023136"/>
    </source>
</evidence>
<organism evidence="10 11">
    <name type="scientific">Ventrimonas faecis</name>
    <dbReference type="NCBI Taxonomy" id="3133170"/>
    <lineage>
        <taxon>Bacteria</taxon>
        <taxon>Bacillati</taxon>
        <taxon>Bacillota</taxon>
        <taxon>Clostridia</taxon>
        <taxon>Lachnospirales</taxon>
        <taxon>Lachnospiraceae</taxon>
        <taxon>Ventrimonas</taxon>
    </lineage>
</organism>
<feature type="transmembrane region" description="Helical" evidence="8">
    <location>
        <begin position="120"/>
        <end position="139"/>
    </location>
</feature>